<dbReference type="GO" id="GO:0005516">
    <property type="term" value="F:calmodulin binding"/>
    <property type="evidence" value="ECO:0007669"/>
    <property type="project" value="UniProtKB-KW"/>
</dbReference>
<feature type="compositionally biased region" description="Polar residues" evidence="10">
    <location>
        <begin position="529"/>
        <end position="541"/>
    </location>
</feature>
<feature type="compositionally biased region" description="Basic and acidic residues" evidence="10">
    <location>
        <begin position="342"/>
        <end position="351"/>
    </location>
</feature>
<dbReference type="FunFam" id="3.10.450.50:FF:000009">
    <property type="entry name" value="Calcium/calmodulin-dependent protein kinase type II"/>
    <property type="match status" value="1"/>
</dbReference>
<keyword evidence="3" id="KW-0723">Serine/threonine-protein kinase</keyword>
<keyword evidence="13" id="KW-1185">Reference proteome</keyword>
<dbReference type="GO" id="GO:0004683">
    <property type="term" value="F:calcium/calmodulin-dependent protein kinase activity"/>
    <property type="evidence" value="ECO:0007669"/>
    <property type="project" value="UniProtKB-EC"/>
</dbReference>
<feature type="region of interest" description="Disordered" evidence="10">
    <location>
        <begin position="220"/>
        <end position="278"/>
    </location>
</feature>
<dbReference type="Gene3D" id="1.10.510.10">
    <property type="entry name" value="Transferase(Phosphotransferase) domain 1"/>
    <property type="match status" value="2"/>
</dbReference>
<evidence type="ECO:0000313" key="13">
    <source>
        <dbReference type="Proteomes" id="UP001152759"/>
    </source>
</evidence>
<comment type="catalytic activity">
    <reaction evidence="9">
        <text>L-seryl-[protein] + ATP = O-phospho-L-seryl-[protein] + ADP + H(+)</text>
        <dbReference type="Rhea" id="RHEA:17989"/>
        <dbReference type="Rhea" id="RHEA-COMP:9863"/>
        <dbReference type="Rhea" id="RHEA-COMP:11604"/>
        <dbReference type="ChEBI" id="CHEBI:15378"/>
        <dbReference type="ChEBI" id="CHEBI:29999"/>
        <dbReference type="ChEBI" id="CHEBI:30616"/>
        <dbReference type="ChEBI" id="CHEBI:83421"/>
        <dbReference type="ChEBI" id="CHEBI:456216"/>
        <dbReference type="EC" id="2.7.11.17"/>
    </reaction>
</comment>
<comment type="catalytic activity">
    <reaction evidence="8">
        <text>L-threonyl-[protein] + ATP = O-phospho-L-threonyl-[protein] + ADP + H(+)</text>
        <dbReference type="Rhea" id="RHEA:46608"/>
        <dbReference type="Rhea" id="RHEA-COMP:11060"/>
        <dbReference type="Rhea" id="RHEA-COMP:11605"/>
        <dbReference type="ChEBI" id="CHEBI:15378"/>
        <dbReference type="ChEBI" id="CHEBI:30013"/>
        <dbReference type="ChEBI" id="CHEBI:30616"/>
        <dbReference type="ChEBI" id="CHEBI:61977"/>
        <dbReference type="ChEBI" id="CHEBI:456216"/>
        <dbReference type="EC" id="2.7.11.17"/>
    </reaction>
</comment>
<feature type="domain" description="Protein kinase" evidence="11">
    <location>
        <begin position="1"/>
        <end position="163"/>
    </location>
</feature>
<sequence length="779" mass="85309">MRRGRGWVRGVTGGELFEDIVAREFYSEADASHCIQQILESVNHCHQTGVVHRDLKPENLLLASKAKGAAVKLADFGLAIEVTGDQIAWFGFAGTPGYLSPEVLKKEPYGKPVDIWACADLLQYPSPEWDTVTPEAKNLINQMLTVNPAKRITALEALKHPWICQRERVASVVHRQETVDCLKKFNARRKLKGAILTTMLATRNFSSKYDVHGRSIITKKGDGSQVKESTDSSTTLEDDDLKEDKKGGVDRSSTVIAKEPEGLTGSTPPPSPALTTKAPVAVFGSPSSSKTGLNLGAALLQGVQGYQVGENPHRLLKPPAENSFEQFLDTFLAVVSKLTNKPNEEEPKLDISAEPPSSETSESNGKTKLEVPDGPCVSEPTINHATEPSSVTASESHVPIPVSNKNDESATISTVHESQVFQPRRKSGGNLQLGISNSLVSKVDGTEIKEIVLKDSVMLRQTIKTDGDGDLEVSGQLNKPKPTKKTAVKQPKLKVSRKPKPAVSRSLKDGFSSRLDWYSATVVHPNYSTSINSPHASTTSHSPQATSTTSYSPQPTSATSYSPQPSSATCCSPQPGNCATKQHEPPKPHFSHRAVSNKSEETEISYQRLRADSSDMDELRVLCSNKTLSQLSSNNSYGSARKQEIIKMTEQLIEAINTGDYEAYTKICDPHLTAFEPEALGNLVEGMEFHKFYFENVVGKNCKAINTTILNPNVHMLGEDAACIAYVRLTQYMDKQGTAHSQQCEETRVWHKRDNKWQNVHFHRSANSPSFSFAPSAHK</sequence>
<feature type="compositionally biased region" description="Polar residues" evidence="10">
    <location>
        <begin position="570"/>
        <end position="580"/>
    </location>
</feature>
<comment type="similarity">
    <text evidence="1">Belongs to the protein kinase superfamily. CAMK Ser/Thr protein kinase family. CaMK subfamily.</text>
</comment>
<dbReference type="Gene3D" id="6.10.140.620">
    <property type="match status" value="1"/>
</dbReference>
<gene>
    <name evidence="12" type="ORF">BEMITA_LOCUS5944</name>
</gene>
<dbReference type="EMBL" id="OU963864">
    <property type="protein sequence ID" value="CAH0386878.1"/>
    <property type="molecule type" value="Genomic_DNA"/>
</dbReference>
<feature type="region of interest" description="Disordered" evidence="10">
    <location>
        <begin position="340"/>
        <end position="410"/>
    </location>
</feature>
<keyword evidence="7" id="KW-0112">Calmodulin-binding</keyword>
<evidence type="ECO:0000313" key="12">
    <source>
        <dbReference type="EMBL" id="CAH0386878.1"/>
    </source>
</evidence>
<dbReference type="EC" id="2.7.11.17" evidence="2"/>
<evidence type="ECO:0000256" key="7">
    <source>
        <dbReference type="ARBA" id="ARBA00022860"/>
    </source>
</evidence>
<keyword evidence="6" id="KW-0418">Kinase</keyword>
<proteinExistence type="inferred from homology"/>
<evidence type="ECO:0000256" key="9">
    <source>
        <dbReference type="ARBA" id="ARBA00047430"/>
    </source>
</evidence>
<feature type="compositionally biased region" description="Polar residues" evidence="10">
    <location>
        <begin position="380"/>
        <end position="395"/>
    </location>
</feature>
<dbReference type="InterPro" id="IPR013543">
    <property type="entry name" value="Ca/CaM-dep_prot_kinase-assoc"/>
</dbReference>
<protein>
    <recommendedName>
        <fullName evidence="2">calcium/calmodulin-dependent protein kinase</fullName>
        <ecNumber evidence="2">2.7.11.17</ecNumber>
    </recommendedName>
</protein>
<keyword evidence="4" id="KW-0597">Phosphoprotein</keyword>
<accession>A0A9P0F0M2</accession>
<evidence type="ECO:0000256" key="3">
    <source>
        <dbReference type="ARBA" id="ARBA00022527"/>
    </source>
</evidence>
<organism evidence="12 13">
    <name type="scientific">Bemisia tabaci</name>
    <name type="common">Sweetpotato whitefly</name>
    <name type="synonym">Aleurodes tabaci</name>
    <dbReference type="NCBI Taxonomy" id="7038"/>
    <lineage>
        <taxon>Eukaryota</taxon>
        <taxon>Metazoa</taxon>
        <taxon>Ecdysozoa</taxon>
        <taxon>Arthropoda</taxon>
        <taxon>Hexapoda</taxon>
        <taxon>Insecta</taxon>
        <taxon>Pterygota</taxon>
        <taxon>Neoptera</taxon>
        <taxon>Paraneoptera</taxon>
        <taxon>Hemiptera</taxon>
        <taxon>Sternorrhyncha</taxon>
        <taxon>Aleyrodoidea</taxon>
        <taxon>Aleyrodidae</taxon>
        <taxon>Aleyrodinae</taxon>
        <taxon>Bemisia</taxon>
    </lineage>
</organism>
<dbReference type="AlphaFoldDB" id="A0A9P0F0M2"/>
<feature type="compositionally biased region" description="Basic residues" evidence="10">
    <location>
        <begin position="481"/>
        <end position="500"/>
    </location>
</feature>
<reference evidence="12" key="1">
    <citation type="submission" date="2021-12" db="EMBL/GenBank/DDBJ databases">
        <authorList>
            <person name="King R."/>
        </authorList>
    </citation>
    <scope>NUCLEOTIDE SEQUENCE</scope>
</reference>
<dbReference type="Pfam" id="PF08332">
    <property type="entry name" value="CaMKII_AD"/>
    <property type="match status" value="1"/>
</dbReference>
<evidence type="ECO:0000256" key="10">
    <source>
        <dbReference type="SAM" id="MobiDB-lite"/>
    </source>
</evidence>
<evidence type="ECO:0000256" key="5">
    <source>
        <dbReference type="ARBA" id="ARBA00022679"/>
    </source>
</evidence>
<evidence type="ECO:0000256" key="2">
    <source>
        <dbReference type="ARBA" id="ARBA00012434"/>
    </source>
</evidence>
<dbReference type="PANTHER" id="PTHR24347">
    <property type="entry name" value="SERINE/THREONINE-PROTEIN KINASE"/>
    <property type="match status" value="1"/>
</dbReference>
<evidence type="ECO:0000256" key="6">
    <source>
        <dbReference type="ARBA" id="ARBA00022777"/>
    </source>
</evidence>
<dbReference type="GO" id="GO:0005524">
    <property type="term" value="F:ATP binding"/>
    <property type="evidence" value="ECO:0007669"/>
    <property type="project" value="InterPro"/>
</dbReference>
<dbReference type="SUPFAM" id="SSF56112">
    <property type="entry name" value="Protein kinase-like (PK-like)"/>
    <property type="match status" value="1"/>
</dbReference>
<feature type="region of interest" description="Disordered" evidence="10">
    <location>
        <begin position="466"/>
        <end position="508"/>
    </location>
</feature>
<evidence type="ECO:0000256" key="1">
    <source>
        <dbReference type="ARBA" id="ARBA00005354"/>
    </source>
</evidence>
<dbReference type="Gene3D" id="3.10.450.50">
    <property type="match status" value="1"/>
</dbReference>
<evidence type="ECO:0000256" key="4">
    <source>
        <dbReference type="ARBA" id="ARBA00022553"/>
    </source>
</evidence>
<dbReference type="Pfam" id="PF00069">
    <property type="entry name" value="Pkinase"/>
    <property type="match status" value="1"/>
</dbReference>
<dbReference type="InterPro" id="IPR000719">
    <property type="entry name" value="Prot_kinase_dom"/>
</dbReference>
<dbReference type="SMART" id="SM00220">
    <property type="entry name" value="S_TKc"/>
    <property type="match status" value="1"/>
</dbReference>
<dbReference type="SUPFAM" id="SSF54427">
    <property type="entry name" value="NTF2-like"/>
    <property type="match status" value="1"/>
</dbReference>
<dbReference type="Proteomes" id="UP001152759">
    <property type="component" value="Chromosome 3"/>
</dbReference>
<keyword evidence="5" id="KW-0808">Transferase</keyword>
<feature type="compositionally biased region" description="Low complexity" evidence="10">
    <location>
        <begin position="352"/>
        <end position="363"/>
    </location>
</feature>
<feature type="compositionally biased region" description="Low complexity" evidence="10">
    <location>
        <begin position="542"/>
        <end position="569"/>
    </location>
</feature>
<dbReference type="InterPro" id="IPR011009">
    <property type="entry name" value="Kinase-like_dom_sf"/>
</dbReference>
<name>A0A9P0F0M2_BEMTA</name>
<feature type="region of interest" description="Disordered" evidence="10">
    <location>
        <begin position="529"/>
        <end position="604"/>
    </location>
</feature>
<dbReference type="PROSITE" id="PS50011">
    <property type="entry name" value="PROTEIN_KINASE_DOM"/>
    <property type="match status" value="1"/>
</dbReference>
<dbReference type="PROSITE" id="PS00108">
    <property type="entry name" value="PROTEIN_KINASE_ST"/>
    <property type="match status" value="1"/>
</dbReference>
<dbReference type="InterPro" id="IPR032710">
    <property type="entry name" value="NTF2-like_dom_sf"/>
</dbReference>
<evidence type="ECO:0000256" key="8">
    <source>
        <dbReference type="ARBA" id="ARBA00047307"/>
    </source>
</evidence>
<dbReference type="InterPro" id="IPR008271">
    <property type="entry name" value="Ser/Thr_kinase_AS"/>
</dbReference>
<evidence type="ECO:0000259" key="11">
    <source>
        <dbReference type="PROSITE" id="PS50011"/>
    </source>
</evidence>